<dbReference type="STRING" id="52.CMC5_083030"/>
<dbReference type="Proteomes" id="UP000067626">
    <property type="component" value="Chromosome"/>
</dbReference>
<dbReference type="OrthoDB" id="5521480at2"/>
<accession>A0A0K1ET33</accession>
<keyword evidence="2" id="KW-0732">Signal</keyword>
<keyword evidence="4" id="KW-1185">Reference proteome</keyword>
<dbReference type="AlphaFoldDB" id="A0A0K1ET33"/>
<feature type="transmembrane region" description="Helical" evidence="1">
    <location>
        <begin position="166"/>
        <end position="187"/>
    </location>
</feature>
<protein>
    <submittedName>
        <fullName evidence="3">Uncharacterized protein</fullName>
    </submittedName>
</protein>
<dbReference type="RefSeq" id="WP_050435460.1">
    <property type="nucleotide sequence ID" value="NZ_CP012159.1"/>
</dbReference>
<keyword evidence="1" id="KW-1133">Transmembrane helix</keyword>
<sequence length="207" mass="20894">MKVRLTLTLGMALALHATVATAQRPPAPGVVRLRIEASKPGVDLYEIAGSGLISGFLVGGRISKLYVVDVARKVCAAPCDRVIDGRAGQDFFFSGDGITGSETFRLNDQTGRMLARVDAGSLAARSAGAVLTYTGGGAVLAGGVVLGVGAAAMAQSSDDVAPTLSIMGGATLGVGVALLIPGILLIATSGTEFTLGRSLGDTALFRF</sequence>
<gene>
    <name evidence="3" type="ORF">CMC5_083030</name>
</gene>
<evidence type="ECO:0000313" key="4">
    <source>
        <dbReference type="Proteomes" id="UP000067626"/>
    </source>
</evidence>
<proteinExistence type="predicted"/>
<dbReference type="KEGG" id="ccro:CMC5_083030"/>
<keyword evidence="1" id="KW-0472">Membrane</keyword>
<feature type="transmembrane region" description="Helical" evidence="1">
    <location>
        <begin position="130"/>
        <end position="154"/>
    </location>
</feature>
<evidence type="ECO:0000256" key="1">
    <source>
        <dbReference type="SAM" id="Phobius"/>
    </source>
</evidence>
<feature type="chain" id="PRO_5005459965" evidence="2">
    <location>
        <begin position="23"/>
        <end position="207"/>
    </location>
</feature>
<evidence type="ECO:0000313" key="3">
    <source>
        <dbReference type="EMBL" id="AKT44065.1"/>
    </source>
</evidence>
<feature type="signal peptide" evidence="2">
    <location>
        <begin position="1"/>
        <end position="22"/>
    </location>
</feature>
<dbReference type="EMBL" id="CP012159">
    <property type="protein sequence ID" value="AKT44065.1"/>
    <property type="molecule type" value="Genomic_DNA"/>
</dbReference>
<organism evidence="3 4">
    <name type="scientific">Chondromyces crocatus</name>
    <dbReference type="NCBI Taxonomy" id="52"/>
    <lineage>
        <taxon>Bacteria</taxon>
        <taxon>Pseudomonadati</taxon>
        <taxon>Myxococcota</taxon>
        <taxon>Polyangia</taxon>
        <taxon>Polyangiales</taxon>
        <taxon>Polyangiaceae</taxon>
        <taxon>Chondromyces</taxon>
    </lineage>
</organism>
<evidence type="ECO:0000256" key="2">
    <source>
        <dbReference type="SAM" id="SignalP"/>
    </source>
</evidence>
<keyword evidence="1" id="KW-0812">Transmembrane</keyword>
<name>A0A0K1ET33_CHOCO</name>
<reference evidence="3 4" key="1">
    <citation type="submission" date="2015-07" db="EMBL/GenBank/DDBJ databases">
        <title>Genome analysis of myxobacterium Chondromyces crocatus Cm c5 reveals a high potential for natural compound synthesis and the genetic basis for the loss of fruiting body formation.</title>
        <authorList>
            <person name="Zaburannyi N."/>
            <person name="Bunk B."/>
            <person name="Maier J."/>
            <person name="Overmann J."/>
            <person name="Mueller R."/>
        </authorList>
    </citation>
    <scope>NUCLEOTIDE SEQUENCE [LARGE SCALE GENOMIC DNA]</scope>
    <source>
        <strain evidence="3 4">Cm c5</strain>
    </source>
</reference>